<dbReference type="EMBL" id="AP022572">
    <property type="protein sequence ID" value="BBX58815.1"/>
    <property type="molecule type" value="Genomic_DNA"/>
</dbReference>
<dbReference type="Proteomes" id="UP000467164">
    <property type="component" value="Chromosome"/>
</dbReference>
<proteinExistence type="inferred from homology"/>
<dbReference type="GO" id="GO:0010629">
    <property type="term" value="P:negative regulation of gene expression"/>
    <property type="evidence" value="ECO:0007669"/>
    <property type="project" value="UniProtKB-ARBA"/>
</dbReference>
<dbReference type="Pfam" id="PF06737">
    <property type="entry name" value="Transglycosylas"/>
    <property type="match status" value="1"/>
</dbReference>
<evidence type="ECO:0000313" key="5">
    <source>
        <dbReference type="Proteomes" id="UP000467164"/>
    </source>
</evidence>
<evidence type="ECO:0000259" key="3">
    <source>
        <dbReference type="Pfam" id="PF06737"/>
    </source>
</evidence>
<organism evidence="4 5">
    <name type="scientific">Mycobacterium shottsii</name>
    <dbReference type="NCBI Taxonomy" id="133549"/>
    <lineage>
        <taxon>Bacteria</taxon>
        <taxon>Bacillati</taxon>
        <taxon>Actinomycetota</taxon>
        <taxon>Actinomycetes</taxon>
        <taxon>Mycobacteriales</taxon>
        <taxon>Mycobacteriaceae</taxon>
        <taxon>Mycobacterium</taxon>
        <taxon>Mycobacterium ulcerans group</taxon>
    </lineage>
</organism>
<accession>A0A7I7LG70</accession>
<evidence type="ECO:0000313" key="4">
    <source>
        <dbReference type="EMBL" id="BBX58815.1"/>
    </source>
</evidence>
<dbReference type="GO" id="GO:0005576">
    <property type="term" value="C:extracellular region"/>
    <property type="evidence" value="ECO:0007669"/>
    <property type="project" value="UniProtKB-ARBA"/>
</dbReference>
<keyword evidence="5" id="KW-1185">Reference proteome</keyword>
<keyword evidence="2" id="KW-0378">Hydrolase</keyword>
<dbReference type="GO" id="GO:0009372">
    <property type="term" value="P:quorum sensing"/>
    <property type="evidence" value="ECO:0007669"/>
    <property type="project" value="UniProtKB-ARBA"/>
</dbReference>
<dbReference type="KEGG" id="msho:MSHO_41600"/>
<gene>
    <name evidence="4" type="primary">rpfC</name>
    <name evidence="4" type="ORF">MSHO_41600</name>
</gene>
<dbReference type="GO" id="GO:0042127">
    <property type="term" value="P:regulation of cell population proliferation"/>
    <property type="evidence" value="ECO:0007669"/>
    <property type="project" value="UniProtKB-ARBA"/>
</dbReference>
<dbReference type="InterPro" id="IPR010618">
    <property type="entry name" value="RPF"/>
</dbReference>
<evidence type="ECO:0000256" key="2">
    <source>
        <dbReference type="ARBA" id="ARBA00022801"/>
    </source>
</evidence>
<dbReference type="InterPro" id="IPR023346">
    <property type="entry name" value="Lysozyme-like_dom_sf"/>
</dbReference>
<sequence>MTTSAEKSDMTHIAKPLTKSALAGGFVVASMSLSTGVAQADLMNWEAVAQCESGGNWSANTGNGAYGGLQFKQATWEEYGGVGNPASASKQQQIAIANRVLAGQGPAAWPKCSSAGGLPPVPVVLPKPVRQLEQTVTQIISIFTPR</sequence>
<evidence type="ECO:0000256" key="1">
    <source>
        <dbReference type="ARBA" id="ARBA00010830"/>
    </source>
</evidence>
<protein>
    <submittedName>
        <fullName evidence="4">Resuscitation-promoting factor RpfC</fullName>
    </submittedName>
</protein>
<comment type="similarity">
    <text evidence="1">Belongs to the transglycosylase family. Rpf subfamily.</text>
</comment>
<reference evidence="4 5" key="1">
    <citation type="journal article" date="2019" name="Emerg. Microbes Infect.">
        <title>Comprehensive subspecies identification of 175 nontuberculous mycobacteria species based on 7547 genomic profiles.</title>
        <authorList>
            <person name="Matsumoto Y."/>
            <person name="Kinjo T."/>
            <person name="Motooka D."/>
            <person name="Nabeya D."/>
            <person name="Jung N."/>
            <person name="Uechi K."/>
            <person name="Horii T."/>
            <person name="Iida T."/>
            <person name="Fujita J."/>
            <person name="Nakamura S."/>
        </authorList>
    </citation>
    <scope>NUCLEOTIDE SEQUENCE [LARGE SCALE GENOMIC DNA]</scope>
    <source>
        <strain evidence="4 5">JCM 12657</strain>
    </source>
</reference>
<dbReference type="GO" id="GO:0016787">
    <property type="term" value="F:hydrolase activity"/>
    <property type="evidence" value="ECO:0007669"/>
    <property type="project" value="UniProtKB-KW"/>
</dbReference>
<dbReference type="AlphaFoldDB" id="A0A7I7LG70"/>
<dbReference type="CDD" id="cd13925">
    <property type="entry name" value="RPF"/>
    <property type="match status" value="1"/>
</dbReference>
<feature type="domain" description="Resuscitation-promoting factor core lysozyme-like" evidence="3">
    <location>
        <begin position="40"/>
        <end position="112"/>
    </location>
</feature>
<dbReference type="Gene3D" id="1.10.530.10">
    <property type="match status" value="1"/>
</dbReference>
<name>A0A7I7LG70_9MYCO</name>
<dbReference type="SUPFAM" id="SSF53955">
    <property type="entry name" value="Lysozyme-like"/>
    <property type="match status" value="1"/>
</dbReference>